<dbReference type="HOGENOM" id="CLU_1391478_0_0_1"/>
<keyword evidence="2" id="KW-0677">Repeat</keyword>
<dbReference type="PANTHER" id="PTHR14781:SF0">
    <property type="entry name" value="INTRAFLAGELLAR TRANSPORT PROTEIN 56"/>
    <property type="match status" value="1"/>
</dbReference>
<dbReference type="GO" id="GO:0097546">
    <property type="term" value="C:ciliary base"/>
    <property type="evidence" value="ECO:0007669"/>
    <property type="project" value="TreeGrafter"/>
</dbReference>
<name>K1QTY6_MAGGI</name>
<evidence type="ECO:0000256" key="4">
    <source>
        <dbReference type="ARBA" id="ARBA00023273"/>
    </source>
</evidence>
<dbReference type="GO" id="GO:0030992">
    <property type="term" value="C:intraciliary transport particle B"/>
    <property type="evidence" value="ECO:0007669"/>
    <property type="project" value="TreeGrafter"/>
</dbReference>
<dbReference type="PANTHER" id="PTHR14781">
    <property type="entry name" value="INTRAFLAGELLAR TRANSPORT PROTEIN 56"/>
    <property type="match status" value="1"/>
</dbReference>
<comment type="subcellular location">
    <subcellularLocation>
        <location evidence="1">Cell projection</location>
        <location evidence="1">Cilium</location>
    </subcellularLocation>
</comment>
<dbReference type="GO" id="GO:0036064">
    <property type="term" value="C:ciliary basal body"/>
    <property type="evidence" value="ECO:0007669"/>
    <property type="project" value="TreeGrafter"/>
</dbReference>
<dbReference type="GO" id="GO:0035735">
    <property type="term" value="P:intraciliary transport involved in cilium assembly"/>
    <property type="evidence" value="ECO:0007669"/>
    <property type="project" value="TreeGrafter"/>
</dbReference>
<gene>
    <name evidence="5" type="ORF">CGI_10012146</name>
</gene>
<dbReference type="GO" id="GO:0120170">
    <property type="term" value="F:intraciliary transport particle B binding"/>
    <property type="evidence" value="ECO:0007669"/>
    <property type="project" value="TreeGrafter"/>
</dbReference>
<dbReference type="EMBL" id="JH816125">
    <property type="protein sequence ID" value="EKC37078.1"/>
    <property type="molecule type" value="Genomic_DNA"/>
</dbReference>
<dbReference type="InParanoid" id="K1QTY6"/>
<accession>K1QTY6</accession>
<sequence length="196" mass="22204">METSGESFSLLQLIANDCYKMGQFYYAAKAFDVLERLDPNPEYWEGKRGACVGVFQMIIAGHEPRDKLQEVVQLLRNTTNPQVEYVTRTMKKWARDNQKDLDNLVEIWYTHTLSGGKGMHGGNIPIMLYTLPELYNKQRCLCYANKAAIDDCSEETTPQADFSFAETVCDLCLLVIEGDGYAIPKDCEDARNCTST</sequence>
<dbReference type="GO" id="GO:0035720">
    <property type="term" value="P:intraciliary anterograde transport"/>
    <property type="evidence" value="ECO:0007669"/>
    <property type="project" value="TreeGrafter"/>
</dbReference>
<proteinExistence type="predicted"/>
<protein>
    <submittedName>
        <fullName evidence="5">Tetratricopeptide repeat protein 26</fullName>
    </submittedName>
</protein>
<dbReference type="AlphaFoldDB" id="K1QTY6"/>
<keyword evidence="4" id="KW-0966">Cell projection</keyword>
<keyword evidence="3" id="KW-0802">TPR repeat</keyword>
<evidence type="ECO:0000256" key="3">
    <source>
        <dbReference type="ARBA" id="ARBA00022803"/>
    </source>
</evidence>
<reference evidence="5" key="1">
    <citation type="journal article" date="2012" name="Nature">
        <title>The oyster genome reveals stress adaptation and complexity of shell formation.</title>
        <authorList>
            <person name="Zhang G."/>
            <person name="Fang X."/>
            <person name="Guo X."/>
            <person name="Li L."/>
            <person name="Luo R."/>
            <person name="Xu F."/>
            <person name="Yang P."/>
            <person name="Zhang L."/>
            <person name="Wang X."/>
            <person name="Qi H."/>
            <person name="Xiong Z."/>
            <person name="Que H."/>
            <person name="Xie Y."/>
            <person name="Holland P.W."/>
            <person name="Paps J."/>
            <person name="Zhu Y."/>
            <person name="Wu F."/>
            <person name="Chen Y."/>
            <person name="Wang J."/>
            <person name="Peng C."/>
            <person name="Meng J."/>
            <person name="Yang L."/>
            <person name="Liu J."/>
            <person name="Wen B."/>
            <person name="Zhang N."/>
            <person name="Huang Z."/>
            <person name="Zhu Q."/>
            <person name="Feng Y."/>
            <person name="Mount A."/>
            <person name="Hedgecock D."/>
            <person name="Xu Z."/>
            <person name="Liu Y."/>
            <person name="Domazet-Loso T."/>
            <person name="Du Y."/>
            <person name="Sun X."/>
            <person name="Zhang S."/>
            <person name="Liu B."/>
            <person name="Cheng P."/>
            <person name="Jiang X."/>
            <person name="Li J."/>
            <person name="Fan D."/>
            <person name="Wang W."/>
            <person name="Fu W."/>
            <person name="Wang T."/>
            <person name="Wang B."/>
            <person name="Zhang J."/>
            <person name="Peng Z."/>
            <person name="Li Y."/>
            <person name="Li N."/>
            <person name="Wang J."/>
            <person name="Chen M."/>
            <person name="He Y."/>
            <person name="Tan F."/>
            <person name="Song X."/>
            <person name="Zheng Q."/>
            <person name="Huang R."/>
            <person name="Yang H."/>
            <person name="Du X."/>
            <person name="Chen L."/>
            <person name="Yang M."/>
            <person name="Gaffney P.M."/>
            <person name="Wang S."/>
            <person name="Luo L."/>
            <person name="She Z."/>
            <person name="Ming Y."/>
            <person name="Huang W."/>
            <person name="Zhang S."/>
            <person name="Huang B."/>
            <person name="Zhang Y."/>
            <person name="Qu T."/>
            <person name="Ni P."/>
            <person name="Miao G."/>
            <person name="Wang J."/>
            <person name="Wang Q."/>
            <person name="Steinberg C.E."/>
            <person name="Wang H."/>
            <person name="Li N."/>
            <person name="Qian L."/>
            <person name="Zhang G."/>
            <person name="Li Y."/>
            <person name="Yang H."/>
            <person name="Liu X."/>
            <person name="Wang J."/>
            <person name="Yin Y."/>
            <person name="Wang J."/>
        </authorList>
    </citation>
    <scope>NUCLEOTIDE SEQUENCE [LARGE SCALE GENOMIC DNA]</scope>
    <source>
        <strain evidence="5">05x7-T-G4-1.051#20</strain>
    </source>
</reference>
<evidence type="ECO:0000256" key="2">
    <source>
        <dbReference type="ARBA" id="ARBA00022737"/>
    </source>
</evidence>
<evidence type="ECO:0000256" key="1">
    <source>
        <dbReference type="ARBA" id="ARBA00004138"/>
    </source>
</evidence>
<dbReference type="InterPro" id="IPR030511">
    <property type="entry name" value="TTC26"/>
</dbReference>
<evidence type="ECO:0000313" key="5">
    <source>
        <dbReference type="EMBL" id="EKC37078.1"/>
    </source>
</evidence>
<organism evidence="5">
    <name type="scientific">Magallana gigas</name>
    <name type="common">Pacific oyster</name>
    <name type="synonym">Crassostrea gigas</name>
    <dbReference type="NCBI Taxonomy" id="29159"/>
    <lineage>
        <taxon>Eukaryota</taxon>
        <taxon>Metazoa</taxon>
        <taxon>Spiralia</taxon>
        <taxon>Lophotrochozoa</taxon>
        <taxon>Mollusca</taxon>
        <taxon>Bivalvia</taxon>
        <taxon>Autobranchia</taxon>
        <taxon>Pteriomorphia</taxon>
        <taxon>Ostreida</taxon>
        <taxon>Ostreoidea</taxon>
        <taxon>Ostreidae</taxon>
        <taxon>Magallana</taxon>
    </lineage>
</organism>